<sequence length="364" mass="38791">MPTAKPQKANGAGVQQIEVGGPQPYAVQVGGGLLSQVNVPEQQVTLIHPEDLPPEFVERVQRQLGPVLTLSVPPRDECKTLDVMAGLLSRMAKAALPRDSAVVGLGGGAATDLAGFVAASYLRGVAFYTMPTTLLGMVDAAVGGKTGVNLPEGKNLVGAFWPPKAVWCDTDTLATLPPAVFREGAAEAFKHGLIADPSLLGRVLDPEFRPHGALLESTLADAIAVKAGVVSRDLTERGERAFLNFGHTLAHALEGVTGQATAHGEAVGYGMHYAARLSRALGGTDLTAHTLNFVRWQQPTPLPELTYDLISPYMARDKKADSDGMRFVLLHGLAQPYLARVPEEILRREFVGWWEDIQGLGLKS</sequence>
<evidence type="ECO:0000256" key="9">
    <source>
        <dbReference type="ARBA" id="ARBA00022605"/>
    </source>
</evidence>
<comment type="subcellular location">
    <subcellularLocation>
        <location evidence="3 17">Cytoplasm</location>
    </subcellularLocation>
</comment>
<dbReference type="Gene3D" id="1.20.1090.10">
    <property type="entry name" value="Dehydroquinate synthase-like - alpha domain"/>
    <property type="match status" value="1"/>
</dbReference>
<evidence type="ECO:0000256" key="8">
    <source>
        <dbReference type="ARBA" id="ARBA00022490"/>
    </source>
</evidence>
<dbReference type="Pfam" id="PF01761">
    <property type="entry name" value="DHQ_synthase"/>
    <property type="match status" value="1"/>
</dbReference>
<feature type="binding site" evidence="17">
    <location>
        <position position="263"/>
    </location>
    <ligand>
        <name>Zn(2+)</name>
        <dbReference type="ChEBI" id="CHEBI:29105"/>
    </ligand>
</feature>
<evidence type="ECO:0000256" key="12">
    <source>
        <dbReference type="ARBA" id="ARBA00022833"/>
    </source>
</evidence>
<comment type="catalytic activity">
    <reaction evidence="1 17">
        <text>7-phospho-2-dehydro-3-deoxy-D-arabino-heptonate = 3-dehydroquinate + phosphate</text>
        <dbReference type="Rhea" id="RHEA:21968"/>
        <dbReference type="ChEBI" id="CHEBI:32364"/>
        <dbReference type="ChEBI" id="CHEBI:43474"/>
        <dbReference type="ChEBI" id="CHEBI:58394"/>
        <dbReference type="EC" id="4.2.3.4"/>
    </reaction>
</comment>
<dbReference type="InterPro" id="IPR056179">
    <property type="entry name" value="DHQS_C"/>
</dbReference>
<evidence type="ECO:0000256" key="10">
    <source>
        <dbReference type="ARBA" id="ARBA00022723"/>
    </source>
</evidence>
<keyword evidence="12 17" id="KW-0862">Zinc</keyword>
<dbReference type="PANTHER" id="PTHR43622:SF7">
    <property type="entry name" value="3-DEHYDROQUINATE SYNTHASE, CHLOROPLASTIC"/>
    <property type="match status" value="1"/>
</dbReference>
<dbReference type="InterPro" id="IPR016037">
    <property type="entry name" value="DHQ_synth_AroB"/>
</dbReference>
<comment type="pathway">
    <text evidence="4 17">Metabolic intermediate biosynthesis; chorismate biosynthesis; chorismate from D-erythrose 4-phosphate and phosphoenolpyruvate: step 2/7.</text>
</comment>
<keyword evidence="21" id="KW-1185">Reference proteome</keyword>
<evidence type="ECO:0000256" key="13">
    <source>
        <dbReference type="ARBA" id="ARBA00023027"/>
    </source>
</evidence>
<evidence type="ECO:0000256" key="1">
    <source>
        <dbReference type="ARBA" id="ARBA00001393"/>
    </source>
</evidence>
<evidence type="ECO:0000256" key="5">
    <source>
        <dbReference type="ARBA" id="ARBA00005412"/>
    </source>
</evidence>
<feature type="binding site" evidence="17">
    <location>
        <position position="154"/>
    </location>
    <ligand>
        <name>NAD(+)</name>
        <dbReference type="ChEBI" id="CHEBI:57540"/>
    </ligand>
</feature>
<dbReference type="NCBIfam" id="TIGR01357">
    <property type="entry name" value="aroB"/>
    <property type="match status" value="1"/>
</dbReference>
<name>A0ABP9VBF9_9DEIO</name>
<dbReference type="PANTHER" id="PTHR43622">
    <property type="entry name" value="3-DEHYDROQUINATE SYNTHASE"/>
    <property type="match status" value="1"/>
</dbReference>
<dbReference type="SUPFAM" id="SSF56796">
    <property type="entry name" value="Dehydroquinate synthase-like"/>
    <property type="match status" value="1"/>
</dbReference>
<feature type="domain" description="3-dehydroquinate synthase C-terminal" evidence="19">
    <location>
        <begin position="184"/>
        <end position="320"/>
    </location>
</feature>
<evidence type="ECO:0000313" key="20">
    <source>
        <dbReference type="EMBL" id="GAA5502589.1"/>
    </source>
</evidence>
<evidence type="ECO:0000313" key="21">
    <source>
        <dbReference type="Proteomes" id="UP001458946"/>
    </source>
</evidence>
<dbReference type="EC" id="4.2.3.4" evidence="6 17"/>
<keyword evidence="15 17" id="KW-0456">Lyase</keyword>
<feature type="binding site" evidence="17">
    <location>
        <position position="247"/>
    </location>
    <ligand>
        <name>Zn(2+)</name>
        <dbReference type="ChEBI" id="CHEBI:29105"/>
    </ligand>
</feature>
<organism evidence="20 21">
    <name type="scientific">Deinococcus xinjiangensis</name>
    <dbReference type="NCBI Taxonomy" id="457454"/>
    <lineage>
        <taxon>Bacteria</taxon>
        <taxon>Thermotogati</taxon>
        <taxon>Deinococcota</taxon>
        <taxon>Deinococci</taxon>
        <taxon>Deinococcales</taxon>
        <taxon>Deinococcaceae</taxon>
        <taxon>Deinococcus</taxon>
    </lineage>
</organism>
<dbReference type="PIRSF" id="PIRSF001455">
    <property type="entry name" value="DHQ_synth"/>
    <property type="match status" value="1"/>
</dbReference>
<feature type="binding site" evidence="17">
    <location>
        <begin position="172"/>
        <end position="175"/>
    </location>
    <ligand>
        <name>NAD(+)</name>
        <dbReference type="ChEBI" id="CHEBI:57540"/>
    </ligand>
</feature>
<keyword evidence="14 17" id="KW-0057">Aromatic amino acid biosynthesis</keyword>
<feature type="domain" description="3-dehydroquinate synthase N-terminal" evidence="18">
    <location>
        <begin position="70"/>
        <end position="182"/>
    </location>
</feature>
<dbReference type="InterPro" id="IPR050071">
    <property type="entry name" value="Dehydroquinate_synthase"/>
</dbReference>
<keyword evidence="9 17" id="KW-0028">Amino-acid biosynthesis</keyword>
<evidence type="ECO:0000256" key="15">
    <source>
        <dbReference type="ARBA" id="ARBA00023239"/>
    </source>
</evidence>
<proteinExistence type="inferred from homology"/>
<evidence type="ECO:0000256" key="7">
    <source>
        <dbReference type="ARBA" id="ARBA00017684"/>
    </source>
</evidence>
<comment type="caution">
    <text evidence="20">The sequence shown here is derived from an EMBL/GenBank/DDBJ whole genome shotgun (WGS) entry which is preliminary data.</text>
</comment>
<dbReference type="Pfam" id="PF24621">
    <property type="entry name" value="DHQS_C"/>
    <property type="match status" value="1"/>
</dbReference>
<accession>A0ABP9VBF9</accession>
<protein>
    <recommendedName>
        <fullName evidence="7 17">3-dehydroquinate synthase</fullName>
        <shortName evidence="17">DHQS</shortName>
        <ecNumber evidence="6 17">4.2.3.4</ecNumber>
    </recommendedName>
</protein>
<comment type="cofactor">
    <cofactor evidence="2 17">
        <name>NAD(+)</name>
        <dbReference type="ChEBI" id="CHEBI:57540"/>
    </cofactor>
</comment>
<feature type="binding site" evidence="17">
    <location>
        <begin position="132"/>
        <end position="133"/>
    </location>
    <ligand>
        <name>NAD(+)</name>
        <dbReference type="ChEBI" id="CHEBI:57540"/>
    </ligand>
</feature>
<feature type="binding site" evidence="17">
    <location>
        <position position="187"/>
    </location>
    <ligand>
        <name>Zn(2+)</name>
        <dbReference type="ChEBI" id="CHEBI:29105"/>
    </ligand>
</feature>
<dbReference type="InterPro" id="IPR030960">
    <property type="entry name" value="DHQS/DOIS_N"/>
</dbReference>
<evidence type="ECO:0000256" key="17">
    <source>
        <dbReference type="HAMAP-Rule" id="MF_00110"/>
    </source>
</evidence>
<evidence type="ECO:0000259" key="18">
    <source>
        <dbReference type="Pfam" id="PF01761"/>
    </source>
</evidence>
<comment type="cofactor">
    <cofactor evidence="17">
        <name>Co(2+)</name>
        <dbReference type="ChEBI" id="CHEBI:48828"/>
    </cofactor>
    <cofactor evidence="17">
        <name>Zn(2+)</name>
        <dbReference type="ChEBI" id="CHEBI:29105"/>
    </cofactor>
    <text evidence="17">Binds 1 divalent metal cation per subunit. Can use either Co(2+) or Zn(2+).</text>
</comment>
<comment type="caution">
    <text evidence="17">Lacks conserved residue(s) required for the propagation of feature annotation.</text>
</comment>
<evidence type="ECO:0000256" key="16">
    <source>
        <dbReference type="ARBA" id="ARBA00023285"/>
    </source>
</evidence>
<keyword evidence="13 17" id="KW-0520">NAD</keyword>
<dbReference type="EMBL" id="BAABRN010000026">
    <property type="protein sequence ID" value="GAA5502589.1"/>
    <property type="molecule type" value="Genomic_DNA"/>
</dbReference>
<dbReference type="Gene3D" id="3.40.50.1970">
    <property type="match status" value="1"/>
</dbReference>
<dbReference type="Proteomes" id="UP001458946">
    <property type="component" value="Unassembled WGS sequence"/>
</dbReference>
<keyword evidence="8 17" id="KW-0963">Cytoplasm</keyword>
<evidence type="ECO:0000256" key="14">
    <source>
        <dbReference type="ARBA" id="ARBA00023141"/>
    </source>
</evidence>
<dbReference type="HAMAP" id="MF_00110">
    <property type="entry name" value="DHQ_synthase"/>
    <property type="match status" value="1"/>
</dbReference>
<gene>
    <name evidence="17 20" type="primary">aroB</name>
    <name evidence="20" type="ORF">Dxin01_02333</name>
</gene>
<keyword evidence="10 17" id="KW-0479">Metal-binding</keyword>
<dbReference type="CDD" id="cd08195">
    <property type="entry name" value="DHQS"/>
    <property type="match status" value="1"/>
</dbReference>
<evidence type="ECO:0000256" key="3">
    <source>
        <dbReference type="ARBA" id="ARBA00004496"/>
    </source>
</evidence>
<dbReference type="InterPro" id="IPR030963">
    <property type="entry name" value="DHQ_synth_fam"/>
</dbReference>
<evidence type="ECO:0000256" key="2">
    <source>
        <dbReference type="ARBA" id="ARBA00001911"/>
    </source>
</evidence>
<comment type="similarity">
    <text evidence="5 17">Belongs to the sugar phosphate cyclases superfamily. Dehydroquinate synthase family.</text>
</comment>
<reference evidence="20 21" key="1">
    <citation type="submission" date="2024-02" db="EMBL/GenBank/DDBJ databases">
        <title>Deinococcus xinjiangensis NBRC 107630.</title>
        <authorList>
            <person name="Ichikawa N."/>
            <person name="Katano-Makiyama Y."/>
            <person name="Hidaka K."/>
        </authorList>
    </citation>
    <scope>NUCLEOTIDE SEQUENCE [LARGE SCALE GENOMIC DNA]</scope>
    <source>
        <strain evidence="20 21">NBRC 107630</strain>
    </source>
</reference>
<keyword evidence="16 17" id="KW-0170">Cobalt</keyword>
<feature type="binding site" evidence="17">
    <location>
        <position position="145"/>
    </location>
    <ligand>
        <name>NAD(+)</name>
        <dbReference type="ChEBI" id="CHEBI:57540"/>
    </ligand>
</feature>
<evidence type="ECO:0000259" key="19">
    <source>
        <dbReference type="Pfam" id="PF24621"/>
    </source>
</evidence>
<evidence type="ECO:0000256" key="11">
    <source>
        <dbReference type="ARBA" id="ARBA00022741"/>
    </source>
</evidence>
<evidence type="ECO:0000256" key="4">
    <source>
        <dbReference type="ARBA" id="ARBA00004661"/>
    </source>
</evidence>
<feature type="binding site" evidence="17">
    <location>
        <begin position="108"/>
        <end position="112"/>
    </location>
    <ligand>
        <name>NAD(+)</name>
        <dbReference type="ChEBI" id="CHEBI:57540"/>
    </ligand>
</feature>
<evidence type="ECO:0000256" key="6">
    <source>
        <dbReference type="ARBA" id="ARBA00013031"/>
    </source>
</evidence>
<comment type="function">
    <text evidence="17">Catalyzes the conversion of 3-deoxy-D-arabino-heptulosonate 7-phosphate (DAHP) to dehydroquinate (DHQ).</text>
</comment>
<keyword evidence="11 17" id="KW-0547">Nucleotide-binding</keyword>